<dbReference type="Gene3D" id="4.10.410.60">
    <property type="match status" value="1"/>
</dbReference>
<dbReference type="PRINTS" id="PR00064">
    <property type="entry name" value="RIBOSOMALL35"/>
</dbReference>
<dbReference type="InterPro" id="IPR001706">
    <property type="entry name" value="Ribosomal_bL35"/>
</dbReference>
<dbReference type="EMBL" id="DVNF01000078">
    <property type="protein sequence ID" value="HIU60268.1"/>
    <property type="molecule type" value="Genomic_DNA"/>
</dbReference>
<dbReference type="GO" id="GO:0015934">
    <property type="term" value="C:large ribosomal subunit"/>
    <property type="evidence" value="ECO:0007669"/>
    <property type="project" value="TreeGrafter"/>
</dbReference>
<dbReference type="Pfam" id="PF01632">
    <property type="entry name" value="Ribosomal_L35p"/>
    <property type="match status" value="1"/>
</dbReference>
<proteinExistence type="inferred from homology"/>
<evidence type="ECO:0000313" key="7">
    <source>
        <dbReference type="EMBL" id="HIU60268.1"/>
    </source>
</evidence>
<dbReference type="PROSITE" id="PS00936">
    <property type="entry name" value="RIBOSOMAL_L35"/>
    <property type="match status" value="1"/>
</dbReference>
<dbReference type="HAMAP" id="MF_00514">
    <property type="entry name" value="Ribosomal_bL35"/>
    <property type="match status" value="1"/>
</dbReference>
<evidence type="ECO:0000256" key="6">
    <source>
        <dbReference type="RuleBase" id="RU000568"/>
    </source>
</evidence>
<evidence type="ECO:0000256" key="5">
    <source>
        <dbReference type="HAMAP-Rule" id="MF_00514"/>
    </source>
</evidence>
<accession>A0A9D1MGV8</accession>
<evidence type="ECO:0000256" key="1">
    <source>
        <dbReference type="ARBA" id="ARBA00006598"/>
    </source>
</evidence>
<dbReference type="AlphaFoldDB" id="A0A9D1MGV8"/>
<organism evidence="7 8">
    <name type="scientific">Candidatus Stercoripulliclostridium merdigallinarum</name>
    <dbReference type="NCBI Taxonomy" id="2840951"/>
    <lineage>
        <taxon>Bacteria</taxon>
        <taxon>Bacillati</taxon>
        <taxon>Bacillota</taxon>
        <taxon>Clostridia</taxon>
        <taxon>Eubacteriales</taxon>
        <taxon>Candidatus Stercoripulliclostridium</taxon>
    </lineage>
</organism>
<sequence length="66" mass="7782">MPKQKTHSASKKRFRFTANGLLKRNKQNKNHILNKKTRKRKRNLRQGAYIDQAQAKTVANMIYGQK</sequence>
<reference evidence="7" key="2">
    <citation type="journal article" date="2021" name="PeerJ">
        <title>Extensive microbial diversity within the chicken gut microbiome revealed by metagenomics and culture.</title>
        <authorList>
            <person name="Gilroy R."/>
            <person name="Ravi A."/>
            <person name="Getino M."/>
            <person name="Pursley I."/>
            <person name="Horton D.L."/>
            <person name="Alikhan N.F."/>
            <person name="Baker D."/>
            <person name="Gharbi K."/>
            <person name="Hall N."/>
            <person name="Watson M."/>
            <person name="Adriaenssens E.M."/>
            <person name="Foster-Nyarko E."/>
            <person name="Jarju S."/>
            <person name="Secka A."/>
            <person name="Antonio M."/>
            <person name="Oren A."/>
            <person name="Chaudhuri R.R."/>
            <person name="La Ragione R."/>
            <person name="Hildebrand F."/>
            <person name="Pallen M.J."/>
        </authorList>
    </citation>
    <scope>NUCLEOTIDE SEQUENCE</scope>
    <source>
        <strain evidence="7">18911</strain>
    </source>
</reference>
<name>A0A9D1MGV8_9FIRM</name>
<dbReference type="PANTHER" id="PTHR33343">
    <property type="entry name" value="54S RIBOSOMAL PROTEIN BL35M"/>
    <property type="match status" value="1"/>
</dbReference>
<dbReference type="PANTHER" id="PTHR33343:SF1">
    <property type="entry name" value="LARGE RIBOSOMAL SUBUNIT PROTEIN BL35M"/>
    <property type="match status" value="1"/>
</dbReference>
<evidence type="ECO:0000256" key="2">
    <source>
        <dbReference type="ARBA" id="ARBA00022980"/>
    </source>
</evidence>
<dbReference type="InterPro" id="IPR021137">
    <property type="entry name" value="Ribosomal_bL35-like"/>
</dbReference>
<evidence type="ECO:0000256" key="3">
    <source>
        <dbReference type="ARBA" id="ARBA00023274"/>
    </source>
</evidence>
<comment type="similarity">
    <text evidence="1 5 6">Belongs to the bacterial ribosomal protein bL35 family.</text>
</comment>
<dbReference type="Proteomes" id="UP000824094">
    <property type="component" value="Unassembled WGS sequence"/>
</dbReference>
<dbReference type="InterPro" id="IPR037229">
    <property type="entry name" value="Ribosomal_bL35_sf"/>
</dbReference>
<comment type="caution">
    <text evidence="7">The sequence shown here is derived from an EMBL/GenBank/DDBJ whole genome shotgun (WGS) entry which is preliminary data.</text>
</comment>
<reference evidence="7" key="1">
    <citation type="submission" date="2020-10" db="EMBL/GenBank/DDBJ databases">
        <authorList>
            <person name="Gilroy R."/>
        </authorList>
    </citation>
    <scope>NUCLEOTIDE SEQUENCE</scope>
    <source>
        <strain evidence="7">18911</strain>
    </source>
</reference>
<dbReference type="NCBIfam" id="TIGR00001">
    <property type="entry name" value="rpmI_bact"/>
    <property type="match status" value="1"/>
</dbReference>
<keyword evidence="2 5" id="KW-0689">Ribosomal protein</keyword>
<dbReference type="GO" id="GO:0006412">
    <property type="term" value="P:translation"/>
    <property type="evidence" value="ECO:0007669"/>
    <property type="project" value="UniProtKB-UniRule"/>
</dbReference>
<dbReference type="GO" id="GO:0003735">
    <property type="term" value="F:structural constituent of ribosome"/>
    <property type="evidence" value="ECO:0007669"/>
    <property type="project" value="InterPro"/>
</dbReference>
<protein>
    <recommendedName>
        <fullName evidence="4 5">Large ribosomal subunit protein bL35</fullName>
    </recommendedName>
</protein>
<evidence type="ECO:0000313" key="8">
    <source>
        <dbReference type="Proteomes" id="UP000824094"/>
    </source>
</evidence>
<dbReference type="FunFam" id="4.10.410.60:FF:000001">
    <property type="entry name" value="50S ribosomal protein L35"/>
    <property type="match status" value="1"/>
</dbReference>
<keyword evidence="3 5" id="KW-0687">Ribonucleoprotein</keyword>
<evidence type="ECO:0000256" key="4">
    <source>
        <dbReference type="ARBA" id="ARBA00071664"/>
    </source>
</evidence>
<dbReference type="InterPro" id="IPR018265">
    <property type="entry name" value="Ribosomal_bL35_CS"/>
</dbReference>
<dbReference type="SUPFAM" id="SSF143034">
    <property type="entry name" value="L35p-like"/>
    <property type="match status" value="1"/>
</dbReference>
<gene>
    <name evidence="5 7" type="primary">rpmI</name>
    <name evidence="7" type="ORF">IAB05_02620</name>
</gene>